<name>A0A8H7UWC0_9FUNG</name>
<protein>
    <submittedName>
        <fullName evidence="1">Uncharacterized protein</fullName>
    </submittedName>
</protein>
<keyword evidence="2" id="KW-1185">Reference proteome</keyword>
<accession>A0A8H7UWC0</accession>
<dbReference type="EMBL" id="JAEPRD010000116">
    <property type="protein sequence ID" value="KAG2198125.1"/>
    <property type="molecule type" value="Genomic_DNA"/>
</dbReference>
<proteinExistence type="predicted"/>
<evidence type="ECO:0000313" key="2">
    <source>
        <dbReference type="Proteomes" id="UP000603453"/>
    </source>
</evidence>
<evidence type="ECO:0000313" key="1">
    <source>
        <dbReference type="EMBL" id="KAG2198125.1"/>
    </source>
</evidence>
<sequence>MAVIFGDINSILTVADTFERQRTTSLEAYYHLYSFNNSSKYNPKASTGVKNPSAESKNKYRLPAPLHHIYKPNRTIVAFGDGMLSSSMKRTKSAPIRLIKKAFKKSLWKEFGVGDGR</sequence>
<reference evidence="1" key="1">
    <citation type="submission" date="2020-12" db="EMBL/GenBank/DDBJ databases">
        <title>Metabolic potential, ecology and presence of endohyphal bacteria is reflected in genomic diversity of Mucoromycotina.</title>
        <authorList>
            <person name="Muszewska A."/>
            <person name="Okrasinska A."/>
            <person name="Steczkiewicz K."/>
            <person name="Drgas O."/>
            <person name="Orlowska M."/>
            <person name="Perlinska-Lenart U."/>
            <person name="Aleksandrzak-Piekarczyk T."/>
            <person name="Szatraj K."/>
            <person name="Zielenkiewicz U."/>
            <person name="Pilsyk S."/>
            <person name="Malc E."/>
            <person name="Mieczkowski P."/>
            <person name="Kruszewska J.S."/>
            <person name="Biernat P."/>
            <person name="Pawlowska J."/>
        </authorList>
    </citation>
    <scope>NUCLEOTIDE SEQUENCE</scope>
    <source>
        <strain evidence="1">WA0000017839</strain>
    </source>
</reference>
<dbReference type="AlphaFoldDB" id="A0A8H7UWC0"/>
<comment type="caution">
    <text evidence="1">The sequence shown here is derived from an EMBL/GenBank/DDBJ whole genome shotgun (WGS) entry which is preliminary data.</text>
</comment>
<gene>
    <name evidence="1" type="ORF">INT47_001523</name>
</gene>
<dbReference type="Proteomes" id="UP000603453">
    <property type="component" value="Unassembled WGS sequence"/>
</dbReference>
<organism evidence="1 2">
    <name type="scientific">Mucor saturninus</name>
    <dbReference type="NCBI Taxonomy" id="64648"/>
    <lineage>
        <taxon>Eukaryota</taxon>
        <taxon>Fungi</taxon>
        <taxon>Fungi incertae sedis</taxon>
        <taxon>Mucoromycota</taxon>
        <taxon>Mucoromycotina</taxon>
        <taxon>Mucoromycetes</taxon>
        <taxon>Mucorales</taxon>
        <taxon>Mucorineae</taxon>
        <taxon>Mucoraceae</taxon>
        <taxon>Mucor</taxon>
    </lineage>
</organism>